<evidence type="ECO:0000313" key="2">
    <source>
        <dbReference type="EMBL" id="CBX29189.1"/>
    </source>
</evidence>
<dbReference type="SUPFAM" id="SSF109604">
    <property type="entry name" value="HD-domain/PDEase-like"/>
    <property type="match status" value="1"/>
</dbReference>
<sequence length="260" mass="30017">MNTDTVNIIKNWFTGYVSGFYRDDPEYNQPVYLKEQHTKRVCSNIIMIGKELGLSPHDLIIAEIIALLHDIGRFRQYELYRTFVDSVSENHARLGLRQLGVNKVLSKFPGNDKRLISKAIAHHNALFLPKEDERTLFFIKLIRDADKLDIWNLFADYYNGKRSNNTMDLDLPDEPVFSKKIIEAISGQIVVNMKDLKTKNDFKLLQLSWVFDINFIPSFKIIKQNDYITKIANSLPVSEEISEIVNLASDYVDTKLGLSL</sequence>
<dbReference type="PROSITE" id="PS51831">
    <property type="entry name" value="HD"/>
    <property type="match status" value="1"/>
</dbReference>
<dbReference type="InterPro" id="IPR003607">
    <property type="entry name" value="HD/PDEase_dom"/>
</dbReference>
<dbReference type="Pfam" id="PF01966">
    <property type="entry name" value="HD"/>
    <property type="match status" value="1"/>
</dbReference>
<feature type="domain" description="HD" evidence="1">
    <location>
        <begin position="34"/>
        <end position="151"/>
    </location>
</feature>
<name>E1YF45_9BACT</name>
<evidence type="ECO:0000259" key="1">
    <source>
        <dbReference type="PROSITE" id="PS51831"/>
    </source>
</evidence>
<proteinExistence type="predicted"/>
<protein>
    <recommendedName>
        <fullName evidence="1">HD domain-containing protein</fullName>
    </recommendedName>
</protein>
<dbReference type="CDD" id="cd00077">
    <property type="entry name" value="HDc"/>
    <property type="match status" value="1"/>
</dbReference>
<accession>E1YF45</accession>
<dbReference type="InterPro" id="IPR006674">
    <property type="entry name" value="HD_domain"/>
</dbReference>
<reference evidence="2" key="1">
    <citation type="journal article" date="2011" name="Environ. Microbiol.">
        <title>Genomic insights into the metabolic potential of the polycyclic aromatic hydrocarbon degrading sulfate-reducing Deltaproteobacterium N47.</title>
        <authorList>
            <person name="Bergmann F."/>
            <person name="Selesi D."/>
            <person name="Weinmaier T."/>
            <person name="Tischler P."/>
            <person name="Rattei T."/>
            <person name="Meckenstock R.U."/>
        </authorList>
    </citation>
    <scope>NUCLEOTIDE SEQUENCE</scope>
</reference>
<organism evidence="2">
    <name type="scientific">uncultured Desulfobacterium sp</name>
    <dbReference type="NCBI Taxonomy" id="201089"/>
    <lineage>
        <taxon>Bacteria</taxon>
        <taxon>Pseudomonadati</taxon>
        <taxon>Thermodesulfobacteriota</taxon>
        <taxon>Desulfobacteria</taxon>
        <taxon>Desulfobacterales</taxon>
        <taxon>Desulfobacteriaceae</taxon>
        <taxon>Desulfobacterium</taxon>
        <taxon>environmental samples</taxon>
    </lineage>
</organism>
<gene>
    <name evidence="2" type="ORF">N47_J01700</name>
</gene>
<dbReference type="Gene3D" id="1.10.3210.10">
    <property type="entry name" value="Hypothetical protein af1432"/>
    <property type="match status" value="1"/>
</dbReference>
<dbReference type="AlphaFoldDB" id="E1YF45"/>
<dbReference type="EMBL" id="FR695872">
    <property type="protein sequence ID" value="CBX29189.1"/>
    <property type="molecule type" value="Genomic_DNA"/>
</dbReference>